<keyword evidence="7" id="KW-0067">ATP-binding</keyword>
<keyword evidence="9" id="KW-0539">Nucleus</keyword>
<evidence type="ECO:0000256" key="7">
    <source>
        <dbReference type="ARBA" id="ARBA00022840"/>
    </source>
</evidence>
<keyword evidence="5" id="KW-0158">Chromosome</keyword>
<keyword evidence="8 10" id="KW-0175">Coiled coil</keyword>
<evidence type="ECO:0000313" key="13">
    <source>
        <dbReference type="EMBL" id="KAG0258653.1"/>
    </source>
</evidence>
<feature type="coiled-coil region" evidence="10">
    <location>
        <begin position="792"/>
        <end position="844"/>
    </location>
</feature>
<evidence type="ECO:0000256" key="9">
    <source>
        <dbReference type="ARBA" id="ARBA00023242"/>
    </source>
</evidence>
<comment type="subcellular location">
    <subcellularLocation>
        <location evidence="2">Chromosome</location>
    </subcellularLocation>
    <subcellularLocation>
        <location evidence="1">Nucleus</location>
    </subcellularLocation>
</comment>
<evidence type="ECO:0000256" key="3">
    <source>
        <dbReference type="ARBA" id="ARBA00010171"/>
    </source>
</evidence>
<reference evidence="13" key="1">
    <citation type="journal article" date="2020" name="Fungal Divers.">
        <title>Resolving the Mortierellaceae phylogeny through synthesis of multi-gene phylogenetics and phylogenomics.</title>
        <authorList>
            <person name="Vandepol N."/>
            <person name="Liber J."/>
            <person name="Desiro A."/>
            <person name="Na H."/>
            <person name="Kennedy M."/>
            <person name="Barry K."/>
            <person name="Grigoriev I.V."/>
            <person name="Miller A.N."/>
            <person name="O'Donnell K."/>
            <person name="Stajich J.E."/>
            <person name="Bonito G."/>
        </authorList>
    </citation>
    <scope>NUCLEOTIDE SEQUENCE</scope>
    <source>
        <strain evidence="13">BC1065</strain>
    </source>
</reference>
<comment type="similarity">
    <text evidence="3">Belongs to the SMC family. SMC5 subfamily.</text>
</comment>
<evidence type="ECO:0000256" key="2">
    <source>
        <dbReference type="ARBA" id="ARBA00004286"/>
    </source>
</evidence>
<dbReference type="OrthoDB" id="10254973at2759"/>
<gene>
    <name evidence="13" type="primary">SMC5</name>
    <name evidence="13" type="ORF">DFQ27_004529</name>
</gene>
<name>A0A9P6U3A5_9FUNG</name>
<evidence type="ECO:0000256" key="11">
    <source>
        <dbReference type="SAM" id="MobiDB-lite"/>
    </source>
</evidence>
<dbReference type="InterPro" id="IPR027417">
    <property type="entry name" value="P-loop_NTPase"/>
</dbReference>
<evidence type="ECO:0000256" key="1">
    <source>
        <dbReference type="ARBA" id="ARBA00004123"/>
    </source>
</evidence>
<evidence type="ECO:0000256" key="8">
    <source>
        <dbReference type="ARBA" id="ARBA00023054"/>
    </source>
</evidence>
<dbReference type="GO" id="GO:0003697">
    <property type="term" value="F:single-stranded DNA binding"/>
    <property type="evidence" value="ECO:0007669"/>
    <property type="project" value="TreeGrafter"/>
</dbReference>
<dbReference type="InterPro" id="IPR038729">
    <property type="entry name" value="Rad50/SbcC_AAA"/>
</dbReference>
<dbReference type="PANTHER" id="PTHR45916">
    <property type="entry name" value="STRUCTURAL MAINTENANCE OF CHROMOSOMES PROTEIN 5"/>
    <property type="match status" value="1"/>
</dbReference>
<comment type="caution">
    <text evidence="13">The sequence shown here is derived from an EMBL/GenBank/DDBJ whole genome shotgun (WGS) entry which is preliminary data.</text>
</comment>
<dbReference type="AlphaFoldDB" id="A0A9P6U3A5"/>
<organism evidence="13 14">
    <name type="scientific">Actinomortierella ambigua</name>
    <dbReference type="NCBI Taxonomy" id="1343610"/>
    <lineage>
        <taxon>Eukaryota</taxon>
        <taxon>Fungi</taxon>
        <taxon>Fungi incertae sedis</taxon>
        <taxon>Mucoromycota</taxon>
        <taxon>Mortierellomycotina</taxon>
        <taxon>Mortierellomycetes</taxon>
        <taxon>Mortierellales</taxon>
        <taxon>Mortierellaceae</taxon>
        <taxon>Actinomortierella</taxon>
    </lineage>
</organism>
<dbReference type="EMBL" id="JAAAJB010000316">
    <property type="protein sequence ID" value="KAG0258653.1"/>
    <property type="molecule type" value="Genomic_DNA"/>
</dbReference>
<dbReference type="GO" id="GO:0030915">
    <property type="term" value="C:Smc5-Smc6 complex"/>
    <property type="evidence" value="ECO:0007669"/>
    <property type="project" value="TreeGrafter"/>
</dbReference>
<dbReference type="FunFam" id="3.40.50.300:FF:001301">
    <property type="entry name" value="Structural maintenance of chromosomes 5"/>
    <property type="match status" value="1"/>
</dbReference>
<dbReference type="GO" id="GO:0005524">
    <property type="term" value="F:ATP binding"/>
    <property type="evidence" value="ECO:0007669"/>
    <property type="project" value="UniProtKB-KW"/>
</dbReference>
<evidence type="ECO:0000256" key="5">
    <source>
        <dbReference type="ARBA" id="ARBA00022454"/>
    </source>
</evidence>
<evidence type="ECO:0000313" key="14">
    <source>
        <dbReference type="Proteomes" id="UP000807716"/>
    </source>
</evidence>
<dbReference type="GO" id="GO:0000724">
    <property type="term" value="P:double-strand break repair via homologous recombination"/>
    <property type="evidence" value="ECO:0007669"/>
    <property type="project" value="TreeGrafter"/>
</dbReference>
<dbReference type="Pfam" id="PF13476">
    <property type="entry name" value="AAA_23"/>
    <property type="match status" value="1"/>
</dbReference>
<protein>
    <recommendedName>
        <fullName evidence="4">Structural maintenance of chromosomes protein 5</fullName>
    </recommendedName>
</protein>
<dbReference type="GO" id="GO:0016887">
    <property type="term" value="F:ATP hydrolysis activity"/>
    <property type="evidence" value="ECO:0007669"/>
    <property type="project" value="InterPro"/>
</dbReference>
<evidence type="ECO:0000256" key="10">
    <source>
        <dbReference type="SAM" id="Coils"/>
    </source>
</evidence>
<dbReference type="Proteomes" id="UP000807716">
    <property type="component" value="Unassembled WGS sequence"/>
</dbReference>
<sequence>MDRSTGSKRPFPVDDETVEAPSRTPRTLSQSIIGGKQNGQREYQHGAIVKVTMKSFVTYDYCTFSPGPNLNMIIGPNGTGKSTIVCAIALGLGWNTSVLGRAKDVSEFVKHGSEKGWIEISLYNAKGPNVVIKRHINKNNNTSVWKINGENKSQKEVMKKVQSFNIQVDNLCQFLPQDRVSEFAQLSPQELLRETQRAVGGDEMVATHEKLIELWNEHKAISLSVKGDNESIEANEKRNAIMEKDVLRLQQHKAALRKIKLLEIWKIYALYGEAKEEYNAIKEQRRIVLADIRQLEAQGAPLEKKKSLAITAEKEKEGQKAETERKYQRRSRELRAKESAIEAEEGKAEELKKDLDRIHAKARKRLEAIDGLKKQIAALEEKIQSAKSDNEIQAEREVITRQMNRIQGDQNEIRDKIENIQSEQKELADQCKKYNIGIHEKTNRLNQLDDIRDRRLMELRKGDRDIYTAVMWLRENANKFQKQVFEPVCLEINVKKSHSEFAGPVENLLMNYLKTIFCQTREDYNFITRELLDRQRLRVDVIAPVARDLDLNNFNSPLAQHQIERFGFDCYALDALEGPPTLLAALCSKAQLHQVPMTRSTNLDFEAISRSRQFKRYLTSTASYVISYSKYTKEAMDTKRTLRPAQILTASVDHELRARLLREIDEARSKQEEAEKDVQRLQKDDSTWRIKYDALETERRRFDLQRKELMENNRKASQNKYSLERLNASLQAKESEMSSEEEEEQIRQQVNASTLKRTRLIFDHHSIAKDVSGLFSQLNIQILARLQAHAELQAITTECKEYDRELDEAKESLNEVDIQYNKIKDKAKDLLARTKQEYGELKTDELDEFQDLAKGWSLDKIENELESERAKTNSTYTPNMSVMEKYDQRQNEINNTRAKVEAKTKRLDKIASDIAHSKAAWYHSLTETIGKISEEFSKAFERIGCAGEVKLSEVADYDKWGIDILVKFRDAEKLQKLTGQRQSGGERSVSTIMYLMTLQALSNVSFRVVDEINQGMDPRNERLVHKQLVEKACTEKTSQYFLITPKLLPNLDYHERMGVLTIFNGEWLDQGAANWGPYIARMREHKAKNHKARRLA</sequence>
<dbReference type="SUPFAM" id="SSF52540">
    <property type="entry name" value="P-loop containing nucleoside triphosphate hydrolases"/>
    <property type="match status" value="2"/>
</dbReference>
<accession>A0A9P6U3A5</accession>
<proteinExistence type="inferred from homology"/>
<feature type="domain" description="Rad50/SbcC-type AAA" evidence="12">
    <location>
        <begin position="50"/>
        <end position="238"/>
    </location>
</feature>
<dbReference type="PANTHER" id="PTHR45916:SF1">
    <property type="entry name" value="STRUCTURAL MAINTENANCE OF CHROMOSOMES PROTEIN 5"/>
    <property type="match status" value="1"/>
</dbReference>
<evidence type="ECO:0000256" key="4">
    <source>
        <dbReference type="ARBA" id="ARBA00018687"/>
    </source>
</evidence>
<feature type="region of interest" description="Disordered" evidence="11">
    <location>
        <begin position="1"/>
        <end position="39"/>
    </location>
</feature>
<keyword evidence="6" id="KW-0547">Nucleotide-binding</keyword>
<dbReference type="GO" id="GO:0005634">
    <property type="term" value="C:nucleus"/>
    <property type="evidence" value="ECO:0007669"/>
    <property type="project" value="UniProtKB-SubCell"/>
</dbReference>
<evidence type="ECO:0000256" key="6">
    <source>
        <dbReference type="ARBA" id="ARBA00022741"/>
    </source>
</evidence>
<feature type="coiled-coil region" evidence="10">
    <location>
        <begin position="657"/>
        <end position="743"/>
    </location>
</feature>
<keyword evidence="14" id="KW-1185">Reference proteome</keyword>
<evidence type="ECO:0000259" key="12">
    <source>
        <dbReference type="Pfam" id="PF13476"/>
    </source>
</evidence>
<dbReference type="Gene3D" id="3.40.50.300">
    <property type="entry name" value="P-loop containing nucleotide triphosphate hydrolases"/>
    <property type="match status" value="2"/>
</dbReference>
<feature type="coiled-coil region" evidence="10">
    <location>
        <begin position="334"/>
        <end position="430"/>
    </location>
</feature>